<evidence type="ECO:0000256" key="7">
    <source>
        <dbReference type="ARBA" id="ARBA00023180"/>
    </source>
</evidence>
<evidence type="ECO:0000313" key="13">
    <source>
        <dbReference type="Proteomes" id="UP000193642"/>
    </source>
</evidence>
<feature type="transmembrane region" description="Helical" evidence="10">
    <location>
        <begin position="705"/>
        <end position="724"/>
    </location>
</feature>
<gene>
    <name evidence="12" type="ORF">BCR33DRAFT_198647</name>
</gene>
<dbReference type="STRING" id="329046.A0A1Y2CEH1"/>
<feature type="transmembrane region" description="Helical" evidence="10">
    <location>
        <begin position="620"/>
        <end position="640"/>
    </location>
</feature>
<feature type="transmembrane region" description="Helical" evidence="10">
    <location>
        <begin position="730"/>
        <end position="751"/>
    </location>
</feature>
<evidence type="ECO:0000256" key="3">
    <source>
        <dbReference type="ARBA" id="ARBA00022989"/>
    </source>
</evidence>
<dbReference type="PROSITE" id="PS50259">
    <property type="entry name" value="G_PROTEIN_RECEP_F3_4"/>
    <property type="match status" value="1"/>
</dbReference>
<dbReference type="PRINTS" id="PR00248">
    <property type="entry name" value="GPCRMGR"/>
</dbReference>
<evidence type="ECO:0000256" key="2">
    <source>
        <dbReference type="ARBA" id="ARBA00022692"/>
    </source>
</evidence>
<keyword evidence="6" id="KW-0675">Receptor</keyword>
<feature type="transmembrane region" description="Helical" evidence="10">
    <location>
        <begin position="550"/>
        <end position="570"/>
    </location>
</feature>
<feature type="transmembrane region" description="Helical" evidence="10">
    <location>
        <begin position="582"/>
        <end position="599"/>
    </location>
</feature>
<dbReference type="PANTHER" id="PTHR10519:SF74">
    <property type="entry name" value="GAMMA-AMINOBUTYRIC ACID TYPE B RECEPTOR SUBUNIT 2"/>
    <property type="match status" value="1"/>
</dbReference>
<dbReference type="GO" id="GO:0004965">
    <property type="term" value="F:G protein-coupled GABA receptor activity"/>
    <property type="evidence" value="ECO:0007669"/>
    <property type="project" value="InterPro"/>
</dbReference>
<dbReference type="InterPro" id="IPR000337">
    <property type="entry name" value="GPCR_3"/>
</dbReference>
<dbReference type="InterPro" id="IPR002455">
    <property type="entry name" value="GPCR3_GABA-B"/>
</dbReference>
<accession>A0A1Y2CEH1</accession>
<sequence length="893" mass="98157">MNAPLSPLSNKLQSSITVGIVNWYCYLPNIKYNGTWAYSYNSTFDPTRISFSTQGGIVYIQDAVAAAAIDIVNNSPDILPYTTVNIKRFTDCGPWWPQVDRAFNGHTTGYAMAAMATEIAEKHTDVIGLTGGEYSGTTKGTAAMFGAYQIPYCSAIAGSPVLSDKDKFPYLFRMIASTGYGNHVATLLSAWNVTRMAIIVQSDDILSSGFQTDISRAMKSRGIRVISIINLKTPLTLASVLLAKDALLRANARYIYIASQADYLNKLYFSLAVEGMIGPQYVYISLGLPAKIVTFMNGLSPKLVEANKNSTLLASYVGGFISLTAAVAPGAINSTYKSALLTSFLKITQFDVGYQKYYGFDTPENLINYWNIAGYFDCAMLLLYGFDKLLKQNPQFTPQQLASRKISKYLNYTQFLDLNYPGITSAPQPITLNQYGDPDLPYYVSYALPTPNPVNPDSQFQRAYFGQTNSKGNQITFFIDSPPYFHGGSTVPPPDGPPIIRYTLLSNGVSTPNGGGIITLAVLGLLLSTFFMAVFYIYRETKQLKMTSVPECLVTIAGSLLCYISLFMYIDDVTAIKCVSRVWFALAGYVLMIMPVVMKNVRLYIILKSKTRVDGARITLINRIIITLGVLIELGLLGFWQSSTTNDPVLITQGLNQYYICSSVNLPFSYSIQILEAFTAVIHILLLVLAYMMKDVDSMFNESPALMSICALVGILVAVIEILPSNPTSSLDSIQCICIWLATTLTLVLLFGQKVYDVAYEHLIEKGFKRLTAHKSSFEESTIAKPAKNSAAKGIIAQQIIKTVKDAAGNELTVPSDIKNVSGQTQSEASSHHHGTLGIPKNTREVIGIQRVSSTHSMRDSQHSLNGSINNLSKKPLHSNKTQHRPFQCKQLV</sequence>
<comment type="subcellular location">
    <subcellularLocation>
        <location evidence="1">Membrane</location>
        <topology evidence="1">Multi-pass membrane protein</topology>
    </subcellularLocation>
</comment>
<dbReference type="AlphaFoldDB" id="A0A1Y2CEH1"/>
<keyword evidence="7" id="KW-0325">Glycoprotein</keyword>
<dbReference type="SUPFAM" id="SSF53822">
    <property type="entry name" value="Periplasmic binding protein-like I"/>
    <property type="match status" value="1"/>
</dbReference>
<keyword evidence="5 10" id="KW-0472">Membrane</keyword>
<keyword evidence="4" id="KW-0297">G-protein coupled receptor</keyword>
<evidence type="ECO:0000256" key="10">
    <source>
        <dbReference type="SAM" id="Phobius"/>
    </source>
</evidence>
<dbReference type="GO" id="GO:0007214">
    <property type="term" value="P:gamma-aminobutyric acid signaling pathway"/>
    <property type="evidence" value="ECO:0007669"/>
    <property type="project" value="TreeGrafter"/>
</dbReference>
<keyword evidence="3 10" id="KW-1133">Transmembrane helix</keyword>
<proteinExistence type="predicted"/>
<organism evidence="12 13">
    <name type="scientific">Rhizoclosmatium globosum</name>
    <dbReference type="NCBI Taxonomy" id="329046"/>
    <lineage>
        <taxon>Eukaryota</taxon>
        <taxon>Fungi</taxon>
        <taxon>Fungi incertae sedis</taxon>
        <taxon>Chytridiomycota</taxon>
        <taxon>Chytridiomycota incertae sedis</taxon>
        <taxon>Chytridiomycetes</taxon>
        <taxon>Chytridiales</taxon>
        <taxon>Chytriomycetaceae</taxon>
        <taxon>Rhizoclosmatium</taxon>
    </lineage>
</organism>
<keyword evidence="8" id="KW-0807">Transducer</keyword>
<protein>
    <submittedName>
        <fullName evidence="12">Periplasmic binding protein-like I</fullName>
    </submittedName>
</protein>
<feature type="domain" description="G-protein coupled receptors family 3 profile" evidence="11">
    <location>
        <begin position="513"/>
        <end position="756"/>
    </location>
</feature>
<evidence type="ECO:0000256" key="4">
    <source>
        <dbReference type="ARBA" id="ARBA00023040"/>
    </source>
</evidence>
<dbReference type="Proteomes" id="UP000193642">
    <property type="component" value="Unassembled WGS sequence"/>
</dbReference>
<evidence type="ECO:0000256" key="6">
    <source>
        <dbReference type="ARBA" id="ARBA00023170"/>
    </source>
</evidence>
<evidence type="ECO:0000256" key="8">
    <source>
        <dbReference type="ARBA" id="ARBA00023224"/>
    </source>
</evidence>
<dbReference type="Gene3D" id="3.40.50.2300">
    <property type="match status" value="2"/>
</dbReference>
<dbReference type="InterPro" id="IPR028082">
    <property type="entry name" value="Peripla_BP_I"/>
</dbReference>
<keyword evidence="13" id="KW-1185">Reference proteome</keyword>
<feature type="region of interest" description="Disordered" evidence="9">
    <location>
        <begin position="821"/>
        <end position="893"/>
    </location>
</feature>
<dbReference type="OrthoDB" id="5597995at2759"/>
<feature type="transmembrane region" description="Helical" evidence="10">
    <location>
        <begin position="516"/>
        <end position="538"/>
    </location>
</feature>
<feature type="compositionally biased region" description="Polar residues" evidence="9">
    <location>
        <begin position="863"/>
        <end position="873"/>
    </location>
</feature>
<dbReference type="EMBL" id="MCGO01000020">
    <property type="protein sequence ID" value="ORY45326.1"/>
    <property type="molecule type" value="Genomic_DNA"/>
</dbReference>
<evidence type="ECO:0000259" key="11">
    <source>
        <dbReference type="PROSITE" id="PS50259"/>
    </source>
</evidence>
<name>A0A1Y2CEH1_9FUNG</name>
<comment type="caution">
    <text evidence="12">The sequence shown here is derived from an EMBL/GenBank/DDBJ whole genome shotgun (WGS) entry which is preliminary data.</text>
</comment>
<dbReference type="InterPro" id="IPR001828">
    <property type="entry name" value="ANF_lig-bd_rcpt"/>
</dbReference>
<keyword evidence="2 10" id="KW-0812">Transmembrane</keyword>
<dbReference type="GO" id="GO:0038039">
    <property type="term" value="C:G protein-coupled receptor heterodimeric complex"/>
    <property type="evidence" value="ECO:0007669"/>
    <property type="project" value="TreeGrafter"/>
</dbReference>
<dbReference type="Pfam" id="PF01094">
    <property type="entry name" value="ANF_receptor"/>
    <property type="match status" value="1"/>
</dbReference>
<evidence type="ECO:0000256" key="1">
    <source>
        <dbReference type="ARBA" id="ARBA00004141"/>
    </source>
</evidence>
<evidence type="ECO:0000313" key="12">
    <source>
        <dbReference type="EMBL" id="ORY45326.1"/>
    </source>
</evidence>
<evidence type="ECO:0000256" key="5">
    <source>
        <dbReference type="ARBA" id="ARBA00023136"/>
    </source>
</evidence>
<dbReference type="Pfam" id="PF00003">
    <property type="entry name" value="7tm_3"/>
    <property type="match status" value="1"/>
</dbReference>
<dbReference type="PANTHER" id="PTHR10519">
    <property type="entry name" value="GABA-B RECEPTOR"/>
    <property type="match status" value="1"/>
</dbReference>
<dbReference type="InterPro" id="IPR017978">
    <property type="entry name" value="GPCR_3_C"/>
</dbReference>
<reference evidence="12 13" key="1">
    <citation type="submission" date="2016-07" db="EMBL/GenBank/DDBJ databases">
        <title>Pervasive Adenine N6-methylation of Active Genes in Fungi.</title>
        <authorList>
            <consortium name="DOE Joint Genome Institute"/>
            <person name="Mondo S.J."/>
            <person name="Dannebaum R.O."/>
            <person name="Kuo R.C."/>
            <person name="Labutti K."/>
            <person name="Haridas S."/>
            <person name="Kuo A."/>
            <person name="Salamov A."/>
            <person name="Ahrendt S.R."/>
            <person name="Lipzen A."/>
            <person name="Sullivan W."/>
            <person name="Andreopoulos W.B."/>
            <person name="Clum A."/>
            <person name="Lindquist E."/>
            <person name="Daum C."/>
            <person name="Ramamoorthy G.K."/>
            <person name="Gryganskyi A."/>
            <person name="Culley D."/>
            <person name="Magnuson J.K."/>
            <person name="James T.Y."/>
            <person name="O'Malley M.A."/>
            <person name="Stajich J.E."/>
            <person name="Spatafora J.W."/>
            <person name="Visel A."/>
            <person name="Grigoriev I.V."/>
        </authorList>
    </citation>
    <scope>NUCLEOTIDE SEQUENCE [LARGE SCALE GENOMIC DNA]</scope>
    <source>
        <strain evidence="12 13">JEL800</strain>
    </source>
</reference>
<feature type="compositionally biased region" description="Basic residues" evidence="9">
    <location>
        <begin position="875"/>
        <end position="884"/>
    </location>
</feature>
<feature type="transmembrane region" description="Helical" evidence="10">
    <location>
        <begin position="672"/>
        <end position="693"/>
    </location>
</feature>
<evidence type="ECO:0000256" key="9">
    <source>
        <dbReference type="SAM" id="MobiDB-lite"/>
    </source>
</evidence>